<evidence type="ECO:0000256" key="1">
    <source>
        <dbReference type="SAM" id="SignalP"/>
    </source>
</evidence>
<proteinExistence type="predicted"/>
<accession>A0A1F6DLE5</accession>
<keyword evidence="1" id="KW-0732">Signal</keyword>
<evidence type="ECO:0000313" key="3">
    <source>
        <dbReference type="Proteomes" id="UP000176511"/>
    </source>
</evidence>
<evidence type="ECO:0000313" key="2">
    <source>
        <dbReference type="EMBL" id="OGG61822.1"/>
    </source>
</evidence>
<feature type="chain" id="PRO_5009523894" description="F5/8 type C domain-containing protein" evidence="1">
    <location>
        <begin position="20"/>
        <end position="125"/>
    </location>
</feature>
<reference evidence="2 3" key="1">
    <citation type="journal article" date="2016" name="Nat. Commun.">
        <title>Thousands of microbial genomes shed light on interconnected biogeochemical processes in an aquifer system.</title>
        <authorList>
            <person name="Anantharaman K."/>
            <person name="Brown C.T."/>
            <person name="Hug L.A."/>
            <person name="Sharon I."/>
            <person name="Castelle C.J."/>
            <person name="Probst A.J."/>
            <person name="Thomas B.C."/>
            <person name="Singh A."/>
            <person name="Wilkins M.J."/>
            <person name="Karaoz U."/>
            <person name="Brodie E.L."/>
            <person name="Williams K.H."/>
            <person name="Hubbard S.S."/>
            <person name="Banfield J.F."/>
        </authorList>
    </citation>
    <scope>NUCLEOTIDE SEQUENCE [LARGE SCALE GENOMIC DNA]</scope>
</reference>
<dbReference type="AlphaFoldDB" id="A0A1F6DLE5"/>
<name>A0A1F6DLE5_9BACT</name>
<organism evidence="2 3">
    <name type="scientific">Candidatus Kaiserbacteria bacterium RIFCSPHIGHO2_02_FULL_49_34</name>
    <dbReference type="NCBI Taxonomy" id="1798491"/>
    <lineage>
        <taxon>Bacteria</taxon>
        <taxon>Candidatus Kaiseribacteriota</taxon>
    </lineage>
</organism>
<sequence length="125" mass="13641">MFSVAAIAATLLFAQTAMAGCDSSWTNSGQLYPGSDPVVYYLIPAKAGTHAVKYHDSVNVGGTKVTFSWSNNSGASWNFITENEVTTSEQTQSLYAGSSNIIFKFMYENNSAYDVETFSFKRCIN</sequence>
<dbReference type="EMBL" id="MFLE01000014">
    <property type="protein sequence ID" value="OGG61822.1"/>
    <property type="molecule type" value="Genomic_DNA"/>
</dbReference>
<protein>
    <recommendedName>
        <fullName evidence="4">F5/8 type C domain-containing protein</fullName>
    </recommendedName>
</protein>
<dbReference type="Proteomes" id="UP000176511">
    <property type="component" value="Unassembled WGS sequence"/>
</dbReference>
<feature type="signal peptide" evidence="1">
    <location>
        <begin position="1"/>
        <end position="19"/>
    </location>
</feature>
<gene>
    <name evidence="2" type="ORF">A3C87_00290</name>
</gene>
<evidence type="ECO:0008006" key="4">
    <source>
        <dbReference type="Google" id="ProtNLM"/>
    </source>
</evidence>
<comment type="caution">
    <text evidence="2">The sequence shown here is derived from an EMBL/GenBank/DDBJ whole genome shotgun (WGS) entry which is preliminary data.</text>
</comment>